<dbReference type="PANTHER" id="PTHR30055:SF223">
    <property type="entry name" value="HTH-TYPE TRANSCRIPTIONAL REGULATOR UIDR"/>
    <property type="match status" value="1"/>
</dbReference>
<evidence type="ECO:0000259" key="3">
    <source>
        <dbReference type="PROSITE" id="PS50977"/>
    </source>
</evidence>
<dbReference type="PRINTS" id="PR00455">
    <property type="entry name" value="HTHTETR"/>
</dbReference>
<dbReference type="InterPro" id="IPR050109">
    <property type="entry name" value="HTH-type_TetR-like_transc_reg"/>
</dbReference>
<dbReference type="AlphaFoldDB" id="A0A4U8Z5M7"/>
<evidence type="ECO:0000256" key="1">
    <source>
        <dbReference type="ARBA" id="ARBA00023125"/>
    </source>
</evidence>
<evidence type="ECO:0000313" key="5">
    <source>
        <dbReference type="Proteomes" id="UP000294360"/>
    </source>
</evidence>
<dbReference type="Pfam" id="PF14246">
    <property type="entry name" value="TetR_C_7"/>
    <property type="match status" value="1"/>
</dbReference>
<dbReference type="Gene3D" id="1.10.357.10">
    <property type="entry name" value="Tetracycline Repressor, domain 2"/>
    <property type="match status" value="1"/>
</dbReference>
<dbReference type="Proteomes" id="UP000294360">
    <property type="component" value="Chromosome"/>
</dbReference>
<reference evidence="4 5" key="1">
    <citation type="submission" date="2019-03" db="EMBL/GenBank/DDBJ databases">
        <authorList>
            <person name="Kox A.R. M."/>
        </authorList>
    </citation>
    <scope>NUCLEOTIDE SEQUENCE [LARGE SCALE GENOMIC DNA]</scope>
    <source>
        <strain evidence="4">MTUNDRAET4 annotated genome</strain>
    </source>
</reference>
<dbReference type="InterPro" id="IPR001647">
    <property type="entry name" value="HTH_TetR"/>
</dbReference>
<dbReference type="InterPro" id="IPR009057">
    <property type="entry name" value="Homeodomain-like_sf"/>
</dbReference>
<dbReference type="OrthoDB" id="5292901at2"/>
<proteinExistence type="predicted"/>
<dbReference type="PANTHER" id="PTHR30055">
    <property type="entry name" value="HTH-TYPE TRANSCRIPTIONAL REGULATOR RUTR"/>
    <property type="match status" value="1"/>
</dbReference>
<dbReference type="RefSeq" id="WP_134491726.1">
    <property type="nucleotide sequence ID" value="NZ_CP139089.1"/>
</dbReference>
<dbReference type="InterPro" id="IPR039536">
    <property type="entry name" value="TetR_C_Proteobacteria"/>
</dbReference>
<protein>
    <submittedName>
        <fullName evidence="4">Transcriptional regulator, TetR family</fullName>
    </submittedName>
</protein>
<feature type="DNA-binding region" description="H-T-H motif" evidence="2">
    <location>
        <begin position="44"/>
        <end position="63"/>
    </location>
</feature>
<dbReference type="GO" id="GO:0000976">
    <property type="term" value="F:transcription cis-regulatory region binding"/>
    <property type="evidence" value="ECO:0007669"/>
    <property type="project" value="TreeGrafter"/>
</dbReference>
<gene>
    <name evidence="4" type="ORF">MTUNDRAET4_3948</name>
</gene>
<organism evidence="4 5">
    <name type="scientific">Methylocella tundrae</name>
    <dbReference type="NCBI Taxonomy" id="227605"/>
    <lineage>
        <taxon>Bacteria</taxon>
        <taxon>Pseudomonadati</taxon>
        <taxon>Pseudomonadota</taxon>
        <taxon>Alphaproteobacteria</taxon>
        <taxon>Hyphomicrobiales</taxon>
        <taxon>Beijerinckiaceae</taxon>
        <taxon>Methylocella</taxon>
    </lineage>
</organism>
<name>A0A4U8Z5M7_METTU</name>
<dbReference type="Pfam" id="PF00440">
    <property type="entry name" value="TetR_N"/>
    <property type="match status" value="1"/>
</dbReference>
<evidence type="ECO:0000313" key="4">
    <source>
        <dbReference type="EMBL" id="VFU10829.1"/>
    </source>
</evidence>
<accession>A0A4U8Z5M7</accession>
<dbReference type="EMBL" id="LR536450">
    <property type="protein sequence ID" value="VFU10829.1"/>
    <property type="molecule type" value="Genomic_DNA"/>
</dbReference>
<keyword evidence="1 2" id="KW-0238">DNA-binding</keyword>
<feature type="domain" description="HTH tetR-type" evidence="3">
    <location>
        <begin position="21"/>
        <end position="81"/>
    </location>
</feature>
<dbReference type="PROSITE" id="PS50977">
    <property type="entry name" value="HTH_TETR_2"/>
    <property type="match status" value="1"/>
</dbReference>
<dbReference type="KEGG" id="mtun:MTUNDRAET4_3948"/>
<dbReference type="GO" id="GO:0003700">
    <property type="term" value="F:DNA-binding transcription factor activity"/>
    <property type="evidence" value="ECO:0007669"/>
    <property type="project" value="TreeGrafter"/>
</dbReference>
<dbReference type="SUPFAM" id="SSF46689">
    <property type="entry name" value="Homeodomain-like"/>
    <property type="match status" value="1"/>
</dbReference>
<sequence>MATDLQTKPAGVGRPRQMLEDERRAKLISAAAELFLRKGYHATTVEDVARCAGMSKKTVYQVFSGKSGLLDALLTDWFAPYTVPIDSDGRSPKDVLTDVLSRQVNFALTERQVAMLRLLIAETSCSGEIVSALERQGLGRGKGALEQWLAAQAALGLLKIDNAEEASSMLFFTAVGDFLMELLLRIRPQPTAEEVNARVERTVAAFIYQHT</sequence>
<evidence type="ECO:0000256" key="2">
    <source>
        <dbReference type="PROSITE-ProRule" id="PRU00335"/>
    </source>
</evidence>